<feature type="region of interest" description="Disordered" evidence="1">
    <location>
        <begin position="142"/>
        <end position="161"/>
    </location>
</feature>
<feature type="compositionally biased region" description="Gly residues" evidence="1">
    <location>
        <begin position="53"/>
        <end position="68"/>
    </location>
</feature>
<reference evidence="3" key="1">
    <citation type="submission" date="2016-12" db="EMBL/GenBank/DDBJ databases">
        <authorList>
            <person name="Jung M.Y."/>
            <person name="Lee S.H."/>
        </authorList>
    </citation>
    <scope>NUCLEOTIDE SEQUENCE [LARGE SCALE GENOMIC DNA]</scope>
    <source>
        <strain evidence="3">WiKim39</strain>
    </source>
</reference>
<dbReference type="Proteomes" id="UP000187499">
    <property type="component" value="Chromosome"/>
</dbReference>
<proteinExistence type="predicted"/>
<feature type="region of interest" description="Disordered" evidence="1">
    <location>
        <begin position="53"/>
        <end position="82"/>
    </location>
</feature>
<keyword evidence="3" id="KW-1185">Reference proteome</keyword>
<evidence type="ECO:0000256" key="1">
    <source>
        <dbReference type="SAM" id="MobiDB-lite"/>
    </source>
</evidence>
<dbReference type="EMBL" id="CP019323">
    <property type="protein sequence ID" value="APX72095.1"/>
    <property type="molecule type" value="Genomic_DNA"/>
</dbReference>
<gene>
    <name evidence="2" type="ORF">BTM29_05735</name>
</gene>
<organism evidence="2 3">
    <name type="scientific">Companilactobacillus allii</name>
    <dbReference type="NCBI Taxonomy" id="1847728"/>
    <lineage>
        <taxon>Bacteria</taxon>
        <taxon>Bacillati</taxon>
        <taxon>Bacillota</taxon>
        <taxon>Bacilli</taxon>
        <taxon>Lactobacillales</taxon>
        <taxon>Lactobacillaceae</taxon>
        <taxon>Companilactobacillus</taxon>
    </lineage>
</organism>
<dbReference type="RefSeq" id="WP_076614598.1">
    <property type="nucleotide sequence ID" value="NZ_CP019323.1"/>
</dbReference>
<name>A0A1P8Q2N2_9LACO</name>
<sequence>MATSNKLTRTARVASHAFLSAQYEDKKGNVVVSKPVGDGNTLDLATIFKNSGFSGGTSGGNSGTGGNDGGDDINPPSAGDDIYPGDVTKGEVTKRYPIWSGNQNITETTPIEVNQPLDQVFANYDGLQFDVSLNKVTHLGDSSSDSINVQPTNTDNQDNQFSTSIPIPISIESNTFLNKKKVTIPLTGNADNKIIHVSKLTNTGIIPITAAELQSESTVPGLGAGYTNMPKTTNVSISATAVYRNLTSITENADRSSEEIVVYKDDVIYSVGQPGCQFMTIDGLIPNTNYASNQFSFCYRNSISKIESTHVGIQAFTTREITNVSAIPATIVFDTVNIKSYSYAHGFGFFYQQLQQGYSLALFDADNKIIAKGIPGVPFVSIDGLDAESSYKGLGISVGLICSEDLPKDSVVSAPSITIEYTNDQSLTISSTNGITKLADGTDKQDYSVSLSGINTFKKQSSVSQMANSYLFVGNSDKVDFTNIDSNFDNIDDGLEICLVEKIVTAPGYRTTLDELGLPSKFRISKKKLLSAMNSYDLFDKYFAMEKAHYPKSIESLENGIWKSYSGDVNVGIAGTKCNLKISNSTLTIDSDFKAATSVMSPNLSSILNSSNAVQFKIASVKTYKEEAK</sequence>
<dbReference type="OrthoDB" id="2255697at2"/>
<dbReference type="STRING" id="1847728.BTM29_05735"/>
<dbReference type="KEGG" id="lalw:BTM29_05735"/>
<protein>
    <submittedName>
        <fullName evidence="2">Uncharacterized protein</fullName>
    </submittedName>
</protein>
<evidence type="ECO:0000313" key="2">
    <source>
        <dbReference type="EMBL" id="APX72095.1"/>
    </source>
</evidence>
<dbReference type="AlphaFoldDB" id="A0A1P8Q2N2"/>
<evidence type="ECO:0000313" key="3">
    <source>
        <dbReference type="Proteomes" id="UP000187499"/>
    </source>
</evidence>
<accession>A0A1P8Q2N2</accession>